<reference evidence="1 2" key="1">
    <citation type="journal article" date="2020" name="Cell">
        <title>Large-Scale Comparative Analyses of Tick Genomes Elucidate Their Genetic Diversity and Vector Capacities.</title>
        <authorList>
            <consortium name="Tick Genome and Microbiome Consortium (TIGMIC)"/>
            <person name="Jia N."/>
            <person name="Wang J."/>
            <person name="Shi W."/>
            <person name="Du L."/>
            <person name="Sun Y."/>
            <person name="Zhan W."/>
            <person name="Jiang J.F."/>
            <person name="Wang Q."/>
            <person name="Zhang B."/>
            <person name="Ji P."/>
            <person name="Bell-Sakyi L."/>
            <person name="Cui X.M."/>
            <person name="Yuan T.T."/>
            <person name="Jiang B.G."/>
            <person name="Yang W.F."/>
            <person name="Lam T.T."/>
            <person name="Chang Q.C."/>
            <person name="Ding S.J."/>
            <person name="Wang X.J."/>
            <person name="Zhu J.G."/>
            <person name="Ruan X.D."/>
            <person name="Zhao L."/>
            <person name="Wei J.T."/>
            <person name="Ye R.Z."/>
            <person name="Que T.C."/>
            <person name="Du C.H."/>
            <person name="Zhou Y.H."/>
            <person name="Cheng J.X."/>
            <person name="Dai P.F."/>
            <person name="Guo W.B."/>
            <person name="Han X.H."/>
            <person name="Huang E.J."/>
            <person name="Li L.F."/>
            <person name="Wei W."/>
            <person name="Gao Y.C."/>
            <person name="Liu J.Z."/>
            <person name="Shao H.Z."/>
            <person name="Wang X."/>
            <person name="Wang C.C."/>
            <person name="Yang T.C."/>
            <person name="Huo Q.B."/>
            <person name="Li W."/>
            <person name="Chen H.Y."/>
            <person name="Chen S.E."/>
            <person name="Zhou L.G."/>
            <person name="Ni X.B."/>
            <person name="Tian J.H."/>
            <person name="Sheng Y."/>
            <person name="Liu T."/>
            <person name="Pan Y.S."/>
            <person name="Xia L.Y."/>
            <person name="Li J."/>
            <person name="Zhao F."/>
            <person name="Cao W.C."/>
        </authorList>
    </citation>
    <scope>NUCLEOTIDE SEQUENCE [LARGE SCALE GENOMIC DNA]</scope>
    <source>
        <strain evidence="1">Iper-2018</strain>
    </source>
</reference>
<feature type="non-terminal residue" evidence="1">
    <location>
        <position position="81"/>
    </location>
</feature>
<comment type="caution">
    <text evidence="1">The sequence shown here is derived from an EMBL/GenBank/DDBJ whole genome shotgun (WGS) entry which is preliminary data.</text>
</comment>
<gene>
    <name evidence="1" type="ORF">HPB47_021797</name>
</gene>
<organism evidence="1 2">
    <name type="scientific">Ixodes persulcatus</name>
    <name type="common">Taiga tick</name>
    <dbReference type="NCBI Taxonomy" id="34615"/>
    <lineage>
        <taxon>Eukaryota</taxon>
        <taxon>Metazoa</taxon>
        <taxon>Ecdysozoa</taxon>
        <taxon>Arthropoda</taxon>
        <taxon>Chelicerata</taxon>
        <taxon>Arachnida</taxon>
        <taxon>Acari</taxon>
        <taxon>Parasitiformes</taxon>
        <taxon>Ixodida</taxon>
        <taxon>Ixodoidea</taxon>
        <taxon>Ixodidae</taxon>
        <taxon>Ixodinae</taxon>
        <taxon>Ixodes</taxon>
    </lineage>
</organism>
<dbReference type="EMBL" id="JABSTQ010009223">
    <property type="protein sequence ID" value="KAG0431431.1"/>
    <property type="molecule type" value="Genomic_DNA"/>
</dbReference>
<evidence type="ECO:0000313" key="1">
    <source>
        <dbReference type="EMBL" id="KAG0431431.1"/>
    </source>
</evidence>
<keyword evidence="2" id="KW-1185">Reference proteome</keyword>
<sequence length="81" mass="9964">IVWGFVPDYMHCVLLGVARQFLEHWLECCDRDFYVGREIEVLDSRRLATKPPRDVRRMPRSLKERKFWKAKELENWVMFYT</sequence>
<protein>
    <submittedName>
        <fullName evidence="1">Uncharacterized protein</fullName>
    </submittedName>
</protein>
<dbReference type="Proteomes" id="UP000805193">
    <property type="component" value="Unassembled WGS sequence"/>
</dbReference>
<feature type="non-terminal residue" evidence="1">
    <location>
        <position position="1"/>
    </location>
</feature>
<accession>A0AC60QBW1</accession>
<evidence type="ECO:0000313" key="2">
    <source>
        <dbReference type="Proteomes" id="UP000805193"/>
    </source>
</evidence>
<proteinExistence type="predicted"/>
<name>A0AC60QBW1_IXOPE</name>